<dbReference type="Pfam" id="PF14970">
    <property type="entry name" value="TEDC1"/>
    <property type="match status" value="1"/>
</dbReference>
<evidence type="ECO:0000313" key="3">
    <source>
        <dbReference type="Proteomes" id="UP001458880"/>
    </source>
</evidence>
<protein>
    <submittedName>
        <fullName evidence="2">Tubulin epsilon and delta complex protein 1</fullName>
    </submittedName>
</protein>
<feature type="domain" description="Tubulin epsilon and delta complex protein 1" evidence="1">
    <location>
        <begin position="6"/>
        <end position="48"/>
    </location>
</feature>
<evidence type="ECO:0000313" key="2">
    <source>
        <dbReference type="EMBL" id="KAK9753465.1"/>
    </source>
</evidence>
<accession>A0AAW1N6Y2</accession>
<dbReference type="EMBL" id="JASPKY010000013">
    <property type="protein sequence ID" value="KAK9753465.1"/>
    <property type="molecule type" value="Genomic_DNA"/>
</dbReference>
<sequence length="74" mass="9063">MTEILAVNKKEYGERFLVETEDIMTLLASHEKWTKKENIFWEWMNTVIIERQKDPEKIDYKILNRFLEIVTIKM</sequence>
<organism evidence="2 3">
    <name type="scientific">Popillia japonica</name>
    <name type="common">Japanese beetle</name>
    <dbReference type="NCBI Taxonomy" id="7064"/>
    <lineage>
        <taxon>Eukaryota</taxon>
        <taxon>Metazoa</taxon>
        <taxon>Ecdysozoa</taxon>
        <taxon>Arthropoda</taxon>
        <taxon>Hexapoda</taxon>
        <taxon>Insecta</taxon>
        <taxon>Pterygota</taxon>
        <taxon>Neoptera</taxon>
        <taxon>Endopterygota</taxon>
        <taxon>Coleoptera</taxon>
        <taxon>Polyphaga</taxon>
        <taxon>Scarabaeiformia</taxon>
        <taxon>Scarabaeidae</taxon>
        <taxon>Rutelinae</taxon>
        <taxon>Popillia</taxon>
    </lineage>
</organism>
<dbReference type="AlphaFoldDB" id="A0AAW1N6Y2"/>
<gene>
    <name evidence="2" type="ORF">QE152_g2049</name>
</gene>
<comment type="caution">
    <text evidence="2">The sequence shown here is derived from an EMBL/GenBank/DDBJ whole genome shotgun (WGS) entry which is preliminary data.</text>
</comment>
<dbReference type="Proteomes" id="UP001458880">
    <property type="component" value="Unassembled WGS sequence"/>
</dbReference>
<dbReference type="InterPro" id="IPR027996">
    <property type="entry name" value="TEDC1_dom"/>
</dbReference>
<name>A0AAW1N6Y2_POPJA</name>
<reference evidence="2 3" key="1">
    <citation type="journal article" date="2024" name="BMC Genomics">
        <title>De novo assembly and annotation of Popillia japonica's genome with initial clues to its potential as an invasive pest.</title>
        <authorList>
            <person name="Cucini C."/>
            <person name="Boschi S."/>
            <person name="Funari R."/>
            <person name="Cardaioli E."/>
            <person name="Iannotti N."/>
            <person name="Marturano G."/>
            <person name="Paoli F."/>
            <person name="Bruttini M."/>
            <person name="Carapelli A."/>
            <person name="Frati F."/>
            <person name="Nardi F."/>
        </authorList>
    </citation>
    <scope>NUCLEOTIDE SEQUENCE [LARGE SCALE GENOMIC DNA]</scope>
    <source>
        <strain evidence="2">DMR45628</strain>
    </source>
</reference>
<proteinExistence type="predicted"/>
<evidence type="ECO:0000259" key="1">
    <source>
        <dbReference type="Pfam" id="PF14970"/>
    </source>
</evidence>
<keyword evidence="3" id="KW-1185">Reference proteome</keyword>